<dbReference type="FunFam" id="1.10.10.10:FF:000001">
    <property type="entry name" value="LysR family transcriptional regulator"/>
    <property type="match status" value="1"/>
</dbReference>
<dbReference type="InterPro" id="IPR005119">
    <property type="entry name" value="LysR_subst-bd"/>
</dbReference>
<reference evidence="6 7" key="1">
    <citation type="journal article" date="2013" name="Sci. Rep.">
        <title>Extraordinary expansion of a Sorangium cellulosum genome from an alkaline milieu.</title>
        <authorList>
            <person name="Han K."/>
            <person name="Li Z.F."/>
            <person name="Peng R."/>
            <person name="Zhu L.P."/>
            <person name="Zhou T."/>
            <person name="Wang L.G."/>
            <person name="Li S.G."/>
            <person name="Zhang X.B."/>
            <person name="Hu W."/>
            <person name="Wu Z.H."/>
            <person name="Qin N."/>
            <person name="Li Y.Z."/>
        </authorList>
    </citation>
    <scope>NUCLEOTIDE SEQUENCE [LARGE SCALE GENOMIC DNA]</scope>
    <source>
        <strain evidence="6 7">So0157-2</strain>
    </source>
</reference>
<dbReference type="Pfam" id="PF00126">
    <property type="entry name" value="HTH_1"/>
    <property type="match status" value="1"/>
</dbReference>
<evidence type="ECO:0000259" key="5">
    <source>
        <dbReference type="PROSITE" id="PS50931"/>
    </source>
</evidence>
<accession>S4XL59</accession>
<dbReference type="SUPFAM" id="SSF46785">
    <property type="entry name" value="Winged helix' DNA-binding domain"/>
    <property type="match status" value="1"/>
</dbReference>
<sequence>MGQSMLPDLNEIAVFTRVVQAGSFTRAARELGMPKSTVSRKVSELEARLGAQLLRRTTRKLSVTDVGAAYYERCARIVADLDEADRTVTQMQDGPRGLLRITAPLHFGWIGGVVAEYLRDHPEASVEVVCTDRVVDLVAEGFDVALRFGAPSDTSLVARRLGALPRYLVAAPAYLARRGAPRAPADLAGHDVLVSAGARAGEPPGARWVLHRGARREEVRVTPRVTANNLEVLHRVVLAGVGIGVLPATRCEQDVREGRLSRVLDAWSPADVPLHVVYPGTRHLSPKVRVFVDLVRERLGPALRGRRAGGAGAGRSSA</sequence>
<dbReference type="Gene3D" id="3.40.190.290">
    <property type="match status" value="1"/>
</dbReference>
<dbReference type="EMBL" id="CP003969">
    <property type="protein sequence ID" value="AGP32500.1"/>
    <property type="molecule type" value="Genomic_DNA"/>
</dbReference>
<dbReference type="STRING" id="1254432.SCE1572_24410"/>
<dbReference type="CDD" id="cd08422">
    <property type="entry name" value="PBP2_CrgA_like"/>
    <property type="match status" value="1"/>
</dbReference>
<dbReference type="HOGENOM" id="CLU_039613_16_2_7"/>
<dbReference type="AlphaFoldDB" id="S4XL59"/>
<gene>
    <name evidence="6" type="ORF">SCE1572_24410</name>
</gene>
<dbReference type="SUPFAM" id="SSF53850">
    <property type="entry name" value="Periplasmic binding protein-like II"/>
    <property type="match status" value="1"/>
</dbReference>
<dbReference type="Proteomes" id="UP000014803">
    <property type="component" value="Chromosome"/>
</dbReference>
<dbReference type="Pfam" id="PF03466">
    <property type="entry name" value="LysR_substrate"/>
    <property type="match status" value="1"/>
</dbReference>
<keyword evidence="4" id="KW-0804">Transcription</keyword>
<dbReference type="RefSeq" id="WP_020736805.1">
    <property type="nucleotide sequence ID" value="NC_021658.1"/>
</dbReference>
<evidence type="ECO:0000256" key="1">
    <source>
        <dbReference type="ARBA" id="ARBA00009437"/>
    </source>
</evidence>
<keyword evidence="3" id="KW-0238">DNA-binding</keyword>
<dbReference type="InterPro" id="IPR058163">
    <property type="entry name" value="LysR-type_TF_proteobact-type"/>
</dbReference>
<dbReference type="GO" id="GO:0043565">
    <property type="term" value="F:sequence-specific DNA binding"/>
    <property type="evidence" value="ECO:0007669"/>
    <property type="project" value="TreeGrafter"/>
</dbReference>
<proteinExistence type="inferred from homology"/>
<comment type="similarity">
    <text evidence="1">Belongs to the LysR transcriptional regulatory family.</text>
</comment>
<name>S4XL59_SORCE</name>
<protein>
    <submittedName>
        <fullName evidence="6">LysR family transcriptional regulator</fullName>
    </submittedName>
</protein>
<organism evidence="6 7">
    <name type="scientific">Sorangium cellulosum So0157-2</name>
    <dbReference type="NCBI Taxonomy" id="1254432"/>
    <lineage>
        <taxon>Bacteria</taxon>
        <taxon>Pseudomonadati</taxon>
        <taxon>Myxococcota</taxon>
        <taxon>Polyangia</taxon>
        <taxon>Polyangiales</taxon>
        <taxon>Polyangiaceae</taxon>
        <taxon>Sorangium</taxon>
    </lineage>
</organism>
<dbReference type="PATRIC" id="fig|1254432.3.peg.5532"/>
<evidence type="ECO:0000313" key="6">
    <source>
        <dbReference type="EMBL" id="AGP32500.1"/>
    </source>
</evidence>
<evidence type="ECO:0000313" key="7">
    <source>
        <dbReference type="Proteomes" id="UP000014803"/>
    </source>
</evidence>
<evidence type="ECO:0000256" key="3">
    <source>
        <dbReference type="ARBA" id="ARBA00023125"/>
    </source>
</evidence>
<evidence type="ECO:0000256" key="4">
    <source>
        <dbReference type="ARBA" id="ARBA00023163"/>
    </source>
</evidence>
<dbReference type="PANTHER" id="PTHR30537">
    <property type="entry name" value="HTH-TYPE TRANSCRIPTIONAL REGULATOR"/>
    <property type="match status" value="1"/>
</dbReference>
<keyword evidence="2" id="KW-0805">Transcription regulation</keyword>
<dbReference type="GO" id="GO:0003700">
    <property type="term" value="F:DNA-binding transcription factor activity"/>
    <property type="evidence" value="ECO:0007669"/>
    <property type="project" value="InterPro"/>
</dbReference>
<dbReference type="PRINTS" id="PR00039">
    <property type="entry name" value="HTHLYSR"/>
</dbReference>
<dbReference type="KEGG" id="scu:SCE1572_24410"/>
<dbReference type="PROSITE" id="PS50931">
    <property type="entry name" value="HTH_LYSR"/>
    <property type="match status" value="1"/>
</dbReference>
<dbReference type="InterPro" id="IPR036390">
    <property type="entry name" value="WH_DNA-bd_sf"/>
</dbReference>
<dbReference type="PANTHER" id="PTHR30537:SF5">
    <property type="entry name" value="HTH-TYPE TRANSCRIPTIONAL ACTIVATOR TTDR-RELATED"/>
    <property type="match status" value="1"/>
</dbReference>
<dbReference type="GO" id="GO:0006351">
    <property type="term" value="P:DNA-templated transcription"/>
    <property type="evidence" value="ECO:0007669"/>
    <property type="project" value="TreeGrafter"/>
</dbReference>
<dbReference type="InterPro" id="IPR000847">
    <property type="entry name" value="LysR_HTH_N"/>
</dbReference>
<dbReference type="InterPro" id="IPR036388">
    <property type="entry name" value="WH-like_DNA-bd_sf"/>
</dbReference>
<evidence type="ECO:0000256" key="2">
    <source>
        <dbReference type="ARBA" id="ARBA00023015"/>
    </source>
</evidence>
<dbReference type="eggNOG" id="COG0583">
    <property type="taxonomic scope" value="Bacteria"/>
</dbReference>
<dbReference type="Gene3D" id="1.10.10.10">
    <property type="entry name" value="Winged helix-like DNA-binding domain superfamily/Winged helix DNA-binding domain"/>
    <property type="match status" value="1"/>
</dbReference>
<feature type="domain" description="HTH lysR-type" evidence="5">
    <location>
        <begin position="7"/>
        <end position="64"/>
    </location>
</feature>